<reference evidence="1 2" key="2">
    <citation type="submission" date="2018-11" db="EMBL/GenBank/DDBJ databases">
        <authorList>
            <consortium name="Pathogen Informatics"/>
        </authorList>
    </citation>
    <scope>NUCLEOTIDE SEQUENCE [LARGE SCALE GENOMIC DNA]</scope>
</reference>
<protein>
    <submittedName>
        <fullName evidence="3">PlsC domain-containing protein</fullName>
    </submittedName>
</protein>
<gene>
    <name evidence="1" type="ORF">SBAD_LOCUS12226</name>
</gene>
<evidence type="ECO:0000313" key="2">
    <source>
        <dbReference type="Proteomes" id="UP000270296"/>
    </source>
</evidence>
<name>A0A183J8M8_9BILA</name>
<evidence type="ECO:0000313" key="3">
    <source>
        <dbReference type="WBParaSite" id="SBAD_0001263101-mRNA-1"/>
    </source>
</evidence>
<organism evidence="3">
    <name type="scientific">Soboliphyme baturini</name>
    <dbReference type="NCBI Taxonomy" id="241478"/>
    <lineage>
        <taxon>Eukaryota</taxon>
        <taxon>Metazoa</taxon>
        <taxon>Ecdysozoa</taxon>
        <taxon>Nematoda</taxon>
        <taxon>Enoplea</taxon>
        <taxon>Dorylaimia</taxon>
        <taxon>Dioctophymatida</taxon>
        <taxon>Dioctophymatoidea</taxon>
        <taxon>Soboliphymatidae</taxon>
        <taxon>Soboliphyme</taxon>
    </lineage>
</organism>
<dbReference type="Proteomes" id="UP000270296">
    <property type="component" value="Unassembled WGS sequence"/>
</dbReference>
<sequence length="162" mass="17876">MCAVLGIVVAEEERTTRLSNAALVVVSNHVTPLDHHAFCLLRPYLIVTTNCPVLAFPEVATTNGSVGLLKFSSWPFDLSFIVQPALLSVHRPLIANVSPVRNFYSFAAQRLVYCSHDLGCETEFVMKTRRITTQNLTLPTGCLRLVMQDRSGLPVHPSLNLS</sequence>
<accession>A0A183J8M8</accession>
<keyword evidence="2" id="KW-1185">Reference proteome</keyword>
<evidence type="ECO:0000313" key="1">
    <source>
        <dbReference type="EMBL" id="VDP46521.1"/>
    </source>
</evidence>
<dbReference type="AlphaFoldDB" id="A0A183J8M8"/>
<dbReference type="EMBL" id="UZAM01017241">
    <property type="protein sequence ID" value="VDP46521.1"/>
    <property type="molecule type" value="Genomic_DNA"/>
</dbReference>
<dbReference type="WBParaSite" id="SBAD_0001263101-mRNA-1">
    <property type="protein sequence ID" value="SBAD_0001263101-mRNA-1"/>
    <property type="gene ID" value="SBAD_0001263101"/>
</dbReference>
<proteinExistence type="predicted"/>
<reference evidence="3" key="1">
    <citation type="submission" date="2016-06" db="UniProtKB">
        <authorList>
            <consortium name="WormBaseParasite"/>
        </authorList>
    </citation>
    <scope>IDENTIFICATION</scope>
</reference>
<dbReference type="OrthoDB" id="1854593at2759"/>